<dbReference type="Gene3D" id="1.25.40.10">
    <property type="entry name" value="Tetratricopeptide repeat domain"/>
    <property type="match status" value="1"/>
</dbReference>
<dbReference type="InterPro" id="IPR011990">
    <property type="entry name" value="TPR-like_helical_dom_sf"/>
</dbReference>
<protein>
    <recommendedName>
        <fullName evidence="5">Tetratricopeptide repeat protein</fullName>
    </recommendedName>
</protein>
<evidence type="ECO:0008006" key="5">
    <source>
        <dbReference type="Google" id="ProtNLM"/>
    </source>
</evidence>
<evidence type="ECO:0000256" key="2">
    <source>
        <dbReference type="SAM" id="MobiDB-lite"/>
    </source>
</evidence>
<dbReference type="PROSITE" id="PS50005">
    <property type="entry name" value="TPR"/>
    <property type="match status" value="1"/>
</dbReference>
<dbReference type="Proteomes" id="UP000664277">
    <property type="component" value="Unassembled WGS sequence"/>
</dbReference>
<accession>A0A8J7P7V6</accession>
<name>A0A8J7P7V6_9BACT</name>
<feature type="repeat" description="TPR" evidence="1">
    <location>
        <begin position="171"/>
        <end position="204"/>
    </location>
</feature>
<dbReference type="AlphaFoldDB" id="A0A8J7P7V6"/>
<reference evidence="3" key="1">
    <citation type="submission" date="2021-02" db="EMBL/GenBank/DDBJ databases">
        <title>Genome-Resolved Metagenomics of a Microbial Community Performing Photosynthetic Biological Nutrient Removal.</title>
        <authorList>
            <person name="Mcdaniel E.A."/>
        </authorList>
    </citation>
    <scope>NUCLEOTIDE SEQUENCE</scope>
    <source>
        <strain evidence="3">UWPOB_OBS1</strain>
    </source>
</reference>
<dbReference type="InterPro" id="IPR019734">
    <property type="entry name" value="TPR_rpt"/>
</dbReference>
<feature type="region of interest" description="Disordered" evidence="2">
    <location>
        <begin position="39"/>
        <end position="97"/>
    </location>
</feature>
<evidence type="ECO:0000313" key="4">
    <source>
        <dbReference type="Proteomes" id="UP000664277"/>
    </source>
</evidence>
<feature type="compositionally biased region" description="Basic residues" evidence="2">
    <location>
        <begin position="55"/>
        <end position="79"/>
    </location>
</feature>
<proteinExistence type="predicted"/>
<dbReference type="SUPFAM" id="SSF48452">
    <property type="entry name" value="TPR-like"/>
    <property type="match status" value="1"/>
</dbReference>
<comment type="caution">
    <text evidence="3">The sequence shown here is derived from an EMBL/GenBank/DDBJ whole genome shotgun (WGS) entry which is preliminary data.</text>
</comment>
<evidence type="ECO:0000313" key="3">
    <source>
        <dbReference type="EMBL" id="MBN8661154.1"/>
    </source>
</evidence>
<sequence>MRKTANSTASNERRSWQFRWLLSLLVVLFLSPLLNAAPAQARKKTSAHKTATTSSKRKVVSNKRYSSRKSKAHVGKVSRSRTAGASRSSRKAVGRAVRAPEVGISPPDYDMEPRRRNYALLQDGYRLYDQGLSERIKGNYGSAIDKLTEASNLLDQARSHQRDGKASTLESMVFFELGLCAEEDNDLSLARDSYAKAFRANPRYVEAYLRGACLQAENGNRPLALSIIKEGLQNVSDPRLDTMLELLDGAEGLN</sequence>
<gene>
    <name evidence="3" type="ORF">J0M35_12375</name>
</gene>
<keyword evidence="1" id="KW-0802">TPR repeat</keyword>
<dbReference type="EMBL" id="JAFLCK010000017">
    <property type="protein sequence ID" value="MBN8661154.1"/>
    <property type="molecule type" value="Genomic_DNA"/>
</dbReference>
<evidence type="ECO:0000256" key="1">
    <source>
        <dbReference type="PROSITE-ProRule" id="PRU00339"/>
    </source>
</evidence>
<organism evidence="3 4">
    <name type="scientific">Candidatus Obscuribacter phosphatis</name>
    <dbReference type="NCBI Taxonomy" id="1906157"/>
    <lineage>
        <taxon>Bacteria</taxon>
        <taxon>Bacillati</taxon>
        <taxon>Candidatus Melainabacteria</taxon>
        <taxon>Candidatus Obscuribacterales</taxon>
        <taxon>Candidatus Obscuribacteraceae</taxon>
        <taxon>Candidatus Obscuribacter</taxon>
    </lineage>
</organism>